<sequence>MKMMKNSIPPMTTADRRTNFNDEFQVFSDTFDSVAQLAQSIQVGNLYGADMCVSIRFNKPACIITAPWCGWKMETIPSMAGNRGSPLTKPGSTT</sequence>
<protein>
    <submittedName>
        <fullName evidence="1">Uncharacterized protein</fullName>
    </submittedName>
</protein>
<accession>A0A5J5RFF4</accession>
<dbReference type="Proteomes" id="UP000327439">
    <property type="component" value="Chromosome D05"/>
</dbReference>
<evidence type="ECO:0000313" key="2">
    <source>
        <dbReference type="Proteomes" id="UP000327439"/>
    </source>
</evidence>
<gene>
    <name evidence="1" type="ORF">ES319_D05G217600v1</name>
</gene>
<organism evidence="1 2">
    <name type="scientific">Gossypium barbadense</name>
    <name type="common">Sea Island cotton</name>
    <name type="synonym">Hibiscus barbadensis</name>
    <dbReference type="NCBI Taxonomy" id="3634"/>
    <lineage>
        <taxon>Eukaryota</taxon>
        <taxon>Viridiplantae</taxon>
        <taxon>Streptophyta</taxon>
        <taxon>Embryophyta</taxon>
        <taxon>Tracheophyta</taxon>
        <taxon>Spermatophyta</taxon>
        <taxon>Magnoliopsida</taxon>
        <taxon>eudicotyledons</taxon>
        <taxon>Gunneridae</taxon>
        <taxon>Pentapetalae</taxon>
        <taxon>rosids</taxon>
        <taxon>malvids</taxon>
        <taxon>Malvales</taxon>
        <taxon>Malvaceae</taxon>
        <taxon>Malvoideae</taxon>
        <taxon>Gossypium</taxon>
    </lineage>
</organism>
<dbReference type="AlphaFoldDB" id="A0A5J5RFF4"/>
<evidence type="ECO:0000313" key="1">
    <source>
        <dbReference type="EMBL" id="KAB2030245.1"/>
    </source>
</evidence>
<name>A0A5J5RFF4_GOSBA</name>
<dbReference type="EMBL" id="CM018219">
    <property type="protein sequence ID" value="KAB2030245.1"/>
    <property type="molecule type" value="Genomic_DNA"/>
</dbReference>
<reference evidence="2" key="1">
    <citation type="journal article" date="2020" name="Nat. Genet.">
        <title>Genomic diversifications of five Gossypium allopolyploid species and their impact on cotton improvement.</title>
        <authorList>
            <person name="Chen Z.J."/>
            <person name="Sreedasyam A."/>
            <person name="Ando A."/>
            <person name="Song Q."/>
            <person name="De Santiago L.M."/>
            <person name="Hulse-Kemp A.M."/>
            <person name="Ding M."/>
            <person name="Ye W."/>
            <person name="Kirkbride R.C."/>
            <person name="Jenkins J."/>
            <person name="Plott C."/>
            <person name="Lovell J."/>
            <person name="Lin Y.M."/>
            <person name="Vaughn R."/>
            <person name="Liu B."/>
            <person name="Simpson S."/>
            <person name="Scheffler B.E."/>
            <person name="Wen L."/>
            <person name="Saski C.A."/>
            <person name="Grover C.E."/>
            <person name="Hu G."/>
            <person name="Conover J.L."/>
            <person name="Carlson J.W."/>
            <person name="Shu S."/>
            <person name="Boston L.B."/>
            <person name="Williams M."/>
            <person name="Peterson D.G."/>
            <person name="McGee K."/>
            <person name="Jones D.C."/>
            <person name="Wendel J.F."/>
            <person name="Stelly D.M."/>
            <person name="Grimwood J."/>
            <person name="Schmutz J."/>
        </authorList>
    </citation>
    <scope>NUCLEOTIDE SEQUENCE [LARGE SCALE GENOMIC DNA]</scope>
    <source>
        <strain evidence="2">cv. 3-79</strain>
    </source>
</reference>
<keyword evidence="2" id="KW-1185">Reference proteome</keyword>
<proteinExistence type="predicted"/>